<dbReference type="Proteomes" id="UP000016924">
    <property type="component" value="Unassembled WGS sequence"/>
</dbReference>
<accession>R7YMD6</accession>
<dbReference type="HOGENOM" id="CLU_2621936_0_0_1"/>
<name>R7YMD6_CONA1</name>
<reference evidence="2" key="1">
    <citation type="submission" date="2012-06" db="EMBL/GenBank/DDBJ databases">
        <title>The genome sequence of Coniosporium apollinis CBS 100218.</title>
        <authorList>
            <consortium name="The Broad Institute Genome Sequencing Platform"/>
            <person name="Cuomo C."/>
            <person name="Gorbushina A."/>
            <person name="Noack S."/>
            <person name="Walker B."/>
            <person name="Young S.K."/>
            <person name="Zeng Q."/>
            <person name="Gargeya S."/>
            <person name="Fitzgerald M."/>
            <person name="Haas B."/>
            <person name="Abouelleil A."/>
            <person name="Alvarado L."/>
            <person name="Arachchi H.M."/>
            <person name="Berlin A.M."/>
            <person name="Chapman S.B."/>
            <person name="Goldberg J."/>
            <person name="Griggs A."/>
            <person name="Gujja S."/>
            <person name="Hansen M."/>
            <person name="Howarth C."/>
            <person name="Imamovic A."/>
            <person name="Larimer J."/>
            <person name="McCowan C."/>
            <person name="Montmayeur A."/>
            <person name="Murphy C."/>
            <person name="Neiman D."/>
            <person name="Pearson M."/>
            <person name="Priest M."/>
            <person name="Roberts A."/>
            <person name="Saif S."/>
            <person name="Shea T."/>
            <person name="Sisk P."/>
            <person name="Sykes S."/>
            <person name="Wortman J."/>
            <person name="Nusbaum C."/>
            <person name="Birren B."/>
        </authorList>
    </citation>
    <scope>NUCLEOTIDE SEQUENCE [LARGE SCALE GENOMIC DNA]</scope>
    <source>
        <strain evidence="2">CBS 100218</strain>
    </source>
</reference>
<proteinExistence type="predicted"/>
<dbReference type="GeneID" id="19899600"/>
<keyword evidence="2" id="KW-1185">Reference proteome</keyword>
<organism evidence="1 2">
    <name type="scientific">Coniosporium apollinis (strain CBS 100218)</name>
    <name type="common">Rock-inhabiting black yeast</name>
    <dbReference type="NCBI Taxonomy" id="1168221"/>
    <lineage>
        <taxon>Eukaryota</taxon>
        <taxon>Fungi</taxon>
        <taxon>Dikarya</taxon>
        <taxon>Ascomycota</taxon>
        <taxon>Pezizomycotina</taxon>
        <taxon>Dothideomycetes</taxon>
        <taxon>Dothideomycetes incertae sedis</taxon>
        <taxon>Coniosporium</taxon>
    </lineage>
</organism>
<dbReference type="RefSeq" id="XP_007778379.1">
    <property type="nucleotide sequence ID" value="XM_007780189.1"/>
</dbReference>
<dbReference type="AlphaFoldDB" id="R7YMD6"/>
<evidence type="ECO:0000313" key="2">
    <source>
        <dbReference type="Proteomes" id="UP000016924"/>
    </source>
</evidence>
<dbReference type="EMBL" id="JH767561">
    <property type="protein sequence ID" value="EON63062.1"/>
    <property type="molecule type" value="Genomic_DNA"/>
</dbReference>
<protein>
    <submittedName>
        <fullName evidence="1">Uncharacterized protein</fullName>
    </submittedName>
</protein>
<sequence length="78" mass="9108">MDTTTKLQKLQDLHTKLLQRQAEDQECFQLIWLFIDKLLDGDVRAGLLSEEKYKELCMNIRLSALREADMPTDDLPDV</sequence>
<evidence type="ECO:0000313" key="1">
    <source>
        <dbReference type="EMBL" id="EON63062.1"/>
    </source>
</evidence>
<gene>
    <name evidence="1" type="ORF">W97_02289</name>
</gene>